<keyword evidence="2" id="KW-1185">Reference proteome</keyword>
<reference evidence="1 2" key="1">
    <citation type="submission" date="2023-01" db="EMBL/GenBank/DDBJ databases">
        <authorList>
            <person name="Kreplak J."/>
        </authorList>
    </citation>
    <scope>NUCLEOTIDE SEQUENCE [LARGE SCALE GENOMIC DNA]</scope>
</reference>
<evidence type="ECO:0000313" key="1">
    <source>
        <dbReference type="EMBL" id="CAI8585845.1"/>
    </source>
</evidence>
<gene>
    <name evidence="1" type="ORF">VFH_I226080</name>
</gene>
<evidence type="ECO:0000313" key="2">
    <source>
        <dbReference type="Proteomes" id="UP001157006"/>
    </source>
</evidence>
<proteinExistence type="predicted"/>
<accession>A0AAV0YIQ3</accession>
<organism evidence="1 2">
    <name type="scientific">Vicia faba</name>
    <name type="common">Broad bean</name>
    <name type="synonym">Faba vulgaris</name>
    <dbReference type="NCBI Taxonomy" id="3906"/>
    <lineage>
        <taxon>Eukaryota</taxon>
        <taxon>Viridiplantae</taxon>
        <taxon>Streptophyta</taxon>
        <taxon>Embryophyta</taxon>
        <taxon>Tracheophyta</taxon>
        <taxon>Spermatophyta</taxon>
        <taxon>Magnoliopsida</taxon>
        <taxon>eudicotyledons</taxon>
        <taxon>Gunneridae</taxon>
        <taxon>Pentapetalae</taxon>
        <taxon>rosids</taxon>
        <taxon>fabids</taxon>
        <taxon>Fabales</taxon>
        <taxon>Fabaceae</taxon>
        <taxon>Papilionoideae</taxon>
        <taxon>50 kb inversion clade</taxon>
        <taxon>NPAAA clade</taxon>
        <taxon>Hologalegina</taxon>
        <taxon>IRL clade</taxon>
        <taxon>Fabeae</taxon>
        <taxon>Vicia</taxon>
    </lineage>
</organism>
<dbReference type="EMBL" id="OX451736">
    <property type="protein sequence ID" value="CAI8585845.1"/>
    <property type="molecule type" value="Genomic_DNA"/>
</dbReference>
<name>A0AAV0YIQ3_VICFA</name>
<protein>
    <submittedName>
        <fullName evidence="1">Uncharacterized protein</fullName>
    </submittedName>
</protein>
<sequence length="159" mass="18242">MKIRGDELESRGTKIRALGPFRNESNGTFLFNYPFAVQKYPGPRQQIYAPVPYHISVSISHHRAIIHEFTNLFTVPFRLLRALNDVASSPCSLLSLNIVRYRLHCTGDRGKNLRLKRNRFTSADATMMMMCVLQNIVDAEKLKNESRFKVKARAAGRLF</sequence>
<dbReference type="Proteomes" id="UP001157006">
    <property type="component" value="Chromosome 1L"/>
</dbReference>
<dbReference type="AlphaFoldDB" id="A0AAV0YIQ3"/>